<dbReference type="Gene3D" id="3.40.50.10490">
    <property type="entry name" value="Glucose-6-phosphate isomerase like protein, domain 1"/>
    <property type="match status" value="2"/>
</dbReference>
<dbReference type="AlphaFoldDB" id="A0A147FBE1"/>
<dbReference type="PROSITE" id="PS00174">
    <property type="entry name" value="P_GLUCOSE_ISOMERASE_2"/>
    <property type="match status" value="1"/>
</dbReference>
<name>A0A147FBE1_MICTE</name>
<dbReference type="GO" id="GO:0005829">
    <property type="term" value="C:cytosol"/>
    <property type="evidence" value="ECO:0007669"/>
    <property type="project" value="TreeGrafter"/>
</dbReference>
<evidence type="ECO:0000256" key="6">
    <source>
        <dbReference type="ARBA" id="ARBA00023235"/>
    </source>
</evidence>
<evidence type="ECO:0000256" key="9">
    <source>
        <dbReference type="RuleBase" id="RU000612"/>
    </source>
</evidence>
<evidence type="ECO:0000313" key="11">
    <source>
        <dbReference type="Proteomes" id="UP000072189"/>
    </source>
</evidence>
<dbReference type="Proteomes" id="UP000072189">
    <property type="component" value="Unassembled WGS sequence"/>
</dbReference>
<organism evidence="10 11">
    <name type="scientific">Microbacterium testaceum</name>
    <name type="common">Aureobacterium testaceum</name>
    <name type="synonym">Brevibacterium testaceum</name>
    <dbReference type="NCBI Taxonomy" id="2033"/>
    <lineage>
        <taxon>Bacteria</taxon>
        <taxon>Bacillati</taxon>
        <taxon>Actinomycetota</taxon>
        <taxon>Actinomycetes</taxon>
        <taxon>Micrococcales</taxon>
        <taxon>Microbacteriaceae</taxon>
        <taxon>Microbacterium</taxon>
    </lineage>
</organism>
<dbReference type="GO" id="GO:0004347">
    <property type="term" value="F:glucose-6-phosphate isomerase activity"/>
    <property type="evidence" value="ECO:0007669"/>
    <property type="project" value="UniProtKB-UniRule"/>
</dbReference>
<dbReference type="InterPro" id="IPR035482">
    <property type="entry name" value="SIS_PGI_2"/>
</dbReference>
<comment type="pathway">
    <text evidence="1 8 9">Carbohydrate degradation; glycolysis; D-glyceraldehyde 3-phosphate and glycerone phosphate from D-glucose: step 2/4.</text>
</comment>
<protein>
    <recommendedName>
        <fullName evidence="8">Glucose-6-phosphate isomerase</fullName>
        <shortName evidence="8">GPI</shortName>
        <ecNumber evidence="8">5.3.1.9</ecNumber>
    </recommendedName>
    <alternativeName>
        <fullName evidence="8">Phosphoglucose isomerase</fullName>
        <shortName evidence="8">PGI</shortName>
    </alternativeName>
    <alternativeName>
        <fullName evidence="8">Phosphohexose isomerase</fullName>
        <shortName evidence="8">PHI</shortName>
    </alternativeName>
</protein>
<dbReference type="GO" id="GO:0006096">
    <property type="term" value="P:glycolytic process"/>
    <property type="evidence" value="ECO:0007669"/>
    <property type="project" value="UniProtKB-UniRule"/>
</dbReference>
<feature type="active site" description="Proton donor" evidence="8">
    <location>
        <position position="380"/>
    </location>
</feature>
<evidence type="ECO:0000256" key="5">
    <source>
        <dbReference type="ARBA" id="ARBA00023152"/>
    </source>
</evidence>
<dbReference type="NCBIfam" id="NF001211">
    <property type="entry name" value="PRK00179.1"/>
    <property type="match status" value="1"/>
</dbReference>
<dbReference type="PRINTS" id="PR00662">
    <property type="entry name" value="G6PISOMERASE"/>
</dbReference>
<keyword evidence="6 8" id="KW-0413">Isomerase</keyword>
<dbReference type="Gene3D" id="1.10.1390.10">
    <property type="match status" value="1"/>
</dbReference>
<comment type="function">
    <text evidence="8">Catalyzes the reversible isomerization of glucose-6-phosphate to fructose-6-phosphate.</text>
</comment>
<dbReference type="FunFam" id="3.40.50.10490:FF:000018">
    <property type="entry name" value="Glucose-6-phosphate isomerase"/>
    <property type="match status" value="1"/>
</dbReference>
<dbReference type="HAMAP" id="MF_00473">
    <property type="entry name" value="G6P_isomerase"/>
    <property type="match status" value="1"/>
</dbReference>
<comment type="catalytic activity">
    <reaction evidence="7 8 9">
        <text>alpha-D-glucose 6-phosphate = beta-D-fructose 6-phosphate</text>
        <dbReference type="Rhea" id="RHEA:11816"/>
        <dbReference type="ChEBI" id="CHEBI:57634"/>
        <dbReference type="ChEBI" id="CHEBI:58225"/>
        <dbReference type="EC" id="5.3.1.9"/>
    </reaction>
</comment>
<comment type="pathway">
    <text evidence="8">Carbohydrate biosynthesis; gluconeogenesis.</text>
</comment>
<dbReference type="PROSITE" id="PS00765">
    <property type="entry name" value="P_GLUCOSE_ISOMERASE_1"/>
    <property type="match status" value="1"/>
</dbReference>
<dbReference type="PANTHER" id="PTHR11469">
    <property type="entry name" value="GLUCOSE-6-PHOSPHATE ISOMERASE"/>
    <property type="match status" value="1"/>
</dbReference>
<reference evidence="10 11" key="1">
    <citation type="journal article" date="2016" name="Front. Microbiol.">
        <title>Genomic Resource of Rice Seed Associated Bacteria.</title>
        <authorList>
            <person name="Midha S."/>
            <person name="Bansal K."/>
            <person name="Sharma S."/>
            <person name="Kumar N."/>
            <person name="Patil P.P."/>
            <person name="Chaudhry V."/>
            <person name="Patil P.B."/>
        </authorList>
    </citation>
    <scope>NUCLEOTIDE SEQUENCE [LARGE SCALE GENOMIC DNA]</scope>
    <source>
        <strain evidence="10 11">RSA3</strain>
    </source>
</reference>
<dbReference type="OrthoDB" id="140919at2"/>
<dbReference type="InterPro" id="IPR018189">
    <property type="entry name" value="Phosphoglucose_isomerase_CS"/>
</dbReference>
<dbReference type="PANTHER" id="PTHR11469:SF1">
    <property type="entry name" value="GLUCOSE-6-PHOSPHATE ISOMERASE"/>
    <property type="match status" value="1"/>
</dbReference>
<proteinExistence type="inferred from homology"/>
<dbReference type="EC" id="5.3.1.9" evidence="8"/>
<dbReference type="PROSITE" id="PS51463">
    <property type="entry name" value="P_GLUCOSE_ISOMERASE_3"/>
    <property type="match status" value="1"/>
</dbReference>
<comment type="caution">
    <text evidence="10">The sequence shown here is derived from an EMBL/GenBank/DDBJ whole genome shotgun (WGS) entry which is preliminary data.</text>
</comment>
<dbReference type="InterPro" id="IPR023096">
    <property type="entry name" value="G6P_Isomerase_C"/>
</dbReference>
<dbReference type="RefSeq" id="WP_058596667.1">
    <property type="nucleotide sequence ID" value="NZ_LDRU01000054.1"/>
</dbReference>
<evidence type="ECO:0000256" key="8">
    <source>
        <dbReference type="HAMAP-Rule" id="MF_00473"/>
    </source>
</evidence>
<evidence type="ECO:0000256" key="3">
    <source>
        <dbReference type="ARBA" id="ARBA00022432"/>
    </source>
</evidence>
<dbReference type="InterPro" id="IPR035476">
    <property type="entry name" value="SIS_PGI_1"/>
</dbReference>
<keyword evidence="3 8" id="KW-0312">Gluconeogenesis</keyword>
<evidence type="ECO:0000256" key="7">
    <source>
        <dbReference type="ARBA" id="ARBA00029321"/>
    </source>
</evidence>
<dbReference type="GO" id="GO:0006094">
    <property type="term" value="P:gluconeogenesis"/>
    <property type="evidence" value="ECO:0007669"/>
    <property type="project" value="UniProtKB-UniRule"/>
</dbReference>
<evidence type="ECO:0000256" key="1">
    <source>
        <dbReference type="ARBA" id="ARBA00004926"/>
    </source>
</evidence>
<feature type="active site" evidence="8">
    <location>
        <position position="411"/>
    </location>
</feature>
<accession>A0A147FBE1</accession>
<dbReference type="InterPro" id="IPR046348">
    <property type="entry name" value="SIS_dom_sf"/>
</dbReference>
<comment type="subcellular location">
    <subcellularLocation>
        <location evidence="8">Cytoplasm</location>
    </subcellularLocation>
</comment>
<dbReference type="UniPathway" id="UPA00138"/>
<keyword evidence="4 8" id="KW-0963">Cytoplasm</keyword>
<dbReference type="InterPro" id="IPR001672">
    <property type="entry name" value="G6P_Isomerase"/>
</dbReference>
<evidence type="ECO:0000256" key="2">
    <source>
        <dbReference type="ARBA" id="ARBA00006604"/>
    </source>
</evidence>
<dbReference type="CDD" id="cd05016">
    <property type="entry name" value="SIS_PGI_2"/>
    <property type="match status" value="1"/>
</dbReference>
<dbReference type="PATRIC" id="fig|2033.5.peg.2373"/>
<dbReference type="Pfam" id="PF00342">
    <property type="entry name" value="PGI"/>
    <property type="match status" value="1"/>
</dbReference>
<dbReference type="SUPFAM" id="SSF53697">
    <property type="entry name" value="SIS domain"/>
    <property type="match status" value="1"/>
</dbReference>
<sequence length="571" mass="61499">MCTGAGIASVDTVTAPIDPTTTAAWSRLSALRDSFQPDLRGWFSADADRVRDLTRTVGDLHVDLSKNLVTPEVLDALIDLAGETGVRERFAEMLRGAHLNTSEDRAVLHTALRRPAGAEPALVVDGQQVDHDVHEVLDRLSAFADRVRSGEWRGVTGKKVTTVVNIGIGGSDLGPVMVYEALLPYADAGIRARFVSNIDPTDIAQKTADLDPETTLFIVASKTFTTLETLTNARLARDWLWEKLAAAGAIDDTDAARTDAVAHHFVAVSTALDKVAAFGIDPANAFGFWDWVGGRYSVDSAIGLSLAITLGPDAFRELLAGFHTVDEHVASTPVEQNVPVLMGLLNVWYTNFLGAQSHAVLPYAQQLHRFAAYLQQLTMESNGKSVRWDGTPVTTDTGEVFWGEPGTNGQHAFYQLIHQGTRLIPADFIAFVNPAYPLADDGRDVHGLFLANFLAQTKALAFGKTAEEVEAEGTTGALVAARTFPGNRPTTSIFAPSLTPAVLGQLIALYEHITFTQGTIWGINSFDQWGVELGKQLALQIAPAIEGDDDALAAQDASTAALLAYYRDHRA</sequence>
<evidence type="ECO:0000256" key="4">
    <source>
        <dbReference type="ARBA" id="ARBA00022490"/>
    </source>
</evidence>
<dbReference type="UniPathway" id="UPA00109">
    <property type="reaction ID" value="UER00181"/>
</dbReference>
<gene>
    <name evidence="8" type="primary">pgi</name>
    <name evidence="10" type="ORF">RSA3_02310</name>
</gene>
<dbReference type="GO" id="GO:0051156">
    <property type="term" value="P:glucose 6-phosphate metabolic process"/>
    <property type="evidence" value="ECO:0007669"/>
    <property type="project" value="TreeGrafter"/>
</dbReference>
<keyword evidence="5 8" id="KW-0324">Glycolysis</keyword>
<comment type="similarity">
    <text evidence="2 8 9">Belongs to the GPI family.</text>
</comment>
<feature type="active site" evidence="8">
    <location>
        <position position="535"/>
    </location>
</feature>
<dbReference type="GO" id="GO:0097367">
    <property type="term" value="F:carbohydrate derivative binding"/>
    <property type="evidence" value="ECO:0007669"/>
    <property type="project" value="InterPro"/>
</dbReference>
<dbReference type="EMBL" id="LDRV01000013">
    <property type="protein sequence ID" value="KTS13905.1"/>
    <property type="molecule type" value="Genomic_DNA"/>
</dbReference>
<evidence type="ECO:0000313" key="10">
    <source>
        <dbReference type="EMBL" id="KTS13905.1"/>
    </source>
</evidence>
<dbReference type="CDD" id="cd05015">
    <property type="entry name" value="SIS_PGI_1"/>
    <property type="match status" value="1"/>
</dbReference>
<dbReference type="GO" id="GO:0048029">
    <property type="term" value="F:monosaccharide binding"/>
    <property type="evidence" value="ECO:0007669"/>
    <property type="project" value="TreeGrafter"/>
</dbReference>